<feature type="region of interest" description="Disordered" evidence="1">
    <location>
        <begin position="1"/>
        <end position="69"/>
    </location>
</feature>
<dbReference type="EMBL" id="CCYD01001583">
    <property type="protein sequence ID" value="CEG45572.1"/>
    <property type="molecule type" value="Genomic_DNA"/>
</dbReference>
<dbReference type="Proteomes" id="UP000054928">
    <property type="component" value="Unassembled WGS sequence"/>
</dbReference>
<evidence type="ECO:0000313" key="2">
    <source>
        <dbReference type="EMBL" id="CEG45572.1"/>
    </source>
</evidence>
<name>A0A0P1AXP2_PLAHL</name>
<sequence>MHDESDGANGDKLAAGAESTAIVDGKSDGETARRHDAADGRHARRNYESACESRRAQGISNERDVESVE</sequence>
<evidence type="ECO:0000313" key="3">
    <source>
        <dbReference type="Proteomes" id="UP000054928"/>
    </source>
</evidence>
<dbReference type="AlphaFoldDB" id="A0A0P1AXP2"/>
<evidence type="ECO:0000256" key="1">
    <source>
        <dbReference type="SAM" id="MobiDB-lite"/>
    </source>
</evidence>
<proteinExistence type="predicted"/>
<protein>
    <submittedName>
        <fullName evidence="2">Uncharacterized protein</fullName>
    </submittedName>
</protein>
<reference evidence="3" key="1">
    <citation type="submission" date="2014-09" db="EMBL/GenBank/DDBJ databases">
        <authorList>
            <person name="Sharma Rahul"/>
            <person name="Thines Marco"/>
        </authorList>
    </citation>
    <scope>NUCLEOTIDE SEQUENCE [LARGE SCALE GENOMIC DNA]</scope>
</reference>
<keyword evidence="3" id="KW-1185">Reference proteome</keyword>
<dbReference type="RefSeq" id="XP_036263344.1">
    <property type="nucleotide sequence ID" value="XM_036407084.1"/>
</dbReference>
<feature type="compositionally biased region" description="Basic and acidic residues" evidence="1">
    <location>
        <begin position="25"/>
        <end position="69"/>
    </location>
</feature>
<dbReference type="GeneID" id="59052734"/>
<organism evidence="2 3">
    <name type="scientific">Plasmopara halstedii</name>
    <name type="common">Downy mildew of sunflower</name>
    <dbReference type="NCBI Taxonomy" id="4781"/>
    <lineage>
        <taxon>Eukaryota</taxon>
        <taxon>Sar</taxon>
        <taxon>Stramenopiles</taxon>
        <taxon>Oomycota</taxon>
        <taxon>Peronosporomycetes</taxon>
        <taxon>Peronosporales</taxon>
        <taxon>Peronosporaceae</taxon>
        <taxon>Plasmopara</taxon>
    </lineage>
</organism>
<accession>A0A0P1AXP2</accession>